<feature type="domain" description="6-phosphogluconate dehydrogenase NADP-binding" evidence="1">
    <location>
        <begin position="32"/>
        <end position="96"/>
    </location>
</feature>
<protein>
    <recommendedName>
        <fullName evidence="1">6-phosphogluconate dehydrogenase NADP-binding domain-containing protein</fullName>
    </recommendedName>
</protein>
<dbReference type="InterPro" id="IPR006115">
    <property type="entry name" value="6PGDH_NADP-bd"/>
</dbReference>
<organism evidence="2">
    <name type="scientific">marine metagenome</name>
    <dbReference type="NCBI Taxonomy" id="408172"/>
    <lineage>
        <taxon>unclassified sequences</taxon>
        <taxon>metagenomes</taxon>
        <taxon>ecological metagenomes</taxon>
    </lineage>
</organism>
<accession>A0A382RX32</accession>
<name>A0A382RX32_9ZZZZ</name>
<sequence>MVQNSEGFFAEAQNDLAKETEVGEQKGNRNGKIGFVGFGIMGKPVALNIIRAGYDLTFYARRQDVIDEVSAAGGHSVDSSKAVAEAADIIATCVTAD</sequence>
<evidence type="ECO:0000259" key="1">
    <source>
        <dbReference type="Pfam" id="PF03446"/>
    </source>
</evidence>
<dbReference type="InterPro" id="IPR036291">
    <property type="entry name" value="NAD(P)-bd_dom_sf"/>
</dbReference>
<dbReference type="SUPFAM" id="SSF51735">
    <property type="entry name" value="NAD(P)-binding Rossmann-fold domains"/>
    <property type="match status" value="1"/>
</dbReference>
<dbReference type="EMBL" id="UINC01124698">
    <property type="protein sequence ID" value="SVD02030.1"/>
    <property type="molecule type" value="Genomic_DNA"/>
</dbReference>
<reference evidence="2" key="1">
    <citation type="submission" date="2018-05" db="EMBL/GenBank/DDBJ databases">
        <authorList>
            <person name="Lanie J.A."/>
            <person name="Ng W.-L."/>
            <person name="Kazmierczak K.M."/>
            <person name="Andrzejewski T.M."/>
            <person name="Davidsen T.M."/>
            <person name="Wayne K.J."/>
            <person name="Tettelin H."/>
            <person name="Glass J.I."/>
            <person name="Rusch D."/>
            <person name="Podicherti R."/>
            <person name="Tsui H.-C.T."/>
            <person name="Winkler M.E."/>
        </authorList>
    </citation>
    <scope>NUCLEOTIDE SEQUENCE</scope>
</reference>
<dbReference type="PANTHER" id="PTHR43060:SF15">
    <property type="entry name" value="3-HYDROXYISOBUTYRATE DEHYDROGENASE-LIKE 1, MITOCHONDRIAL-RELATED"/>
    <property type="match status" value="1"/>
</dbReference>
<gene>
    <name evidence="2" type="ORF">METZ01_LOCUS354884</name>
</gene>
<dbReference type="Pfam" id="PF03446">
    <property type="entry name" value="NAD_binding_2"/>
    <property type="match status" value="1"/>
</dbReference>
<proteinExistence type="predicted"/>
<dbReference type="GO" id="GO:0050661">
    <property type="term" value="F:NADP binding"/>
    <property type="evidence" value="ECO:0007669"/>
    <property type="project" value="InterPro"/>
</dbReference>
<feature type="non-terminal residue" evidence="2">
    <location>
        <position position="97"/>
    </location>
</feature>
<evidence type="ECO:0000313" key="2">
    <source>
        <dbReference type="EMBL" id="SVD02030.1"/>
    </source>
</evidence>
<dbReference type="AlphaFoldDB" id="A0A382RX32"/>
<dbReference type="Gene3D" id="3.40.50.720">
    <property type="entry name" value="NAD(P)-binding Rossmann-like Domain"/>
    <property type="match status" value="1"/>
</dbReference>
<dbReference type="PANTHER" id="PTHR43060">
    <property type="entry name" value="3-HYDROXYISOBUTYRATE DEHYDROGENASE-LIKE 1, MITOCHONDRIAL-RELATED"/>
    <property type="match status" value="1"/>
</dbReference>